<dbReference type="NCBIfam" id="TIGR04155">
    <property type="entry name" value="cyano_PEP"/>
    <property type="match status" value="1"/>
</dbReference>
<reference evidence="3" key="1">
    <citation type="submission" date="2017-05" db="EMBL/GenBank/DDBJ databases">
        <title>Physiological properties and genetic analysis related to exopolysaccharide production of fresh-water unicellular cyanobacterium Aphanothece sacrum, Suizenji Nori, that has been cultured as a food source in Japan.</title>
        <authorList>
            <person name="Kanesaki Y."/>
            <person name="Yoshikawa S."/>
            <person name="Ohki K."/>
        </authorList>
    </citation>
    <scope>NUCLEOTIDE SEQUENCE [LARGE SCALE GENOMIC DNA]</scope>
    <source>
        <strain evidence="3">FPU1</strain>
    </source>
</reference>
<proteinExistence type="predicted"/>
<protein>
    <recommendedName>
        <fullName evidence="1">DUF4114 domain-containing protein</fullName>
    </recommendedName>
</protein>
<dbReference type="Pfam" id="PF13448">
    <property type="entry name" value="DUF4114"/>
    <property type="match status" value="1"/>
</dbReference>
<dbReference type="InterPro" id="IPR026374">
    <property type="entry name" value="Cyano_PEP"/>
</dbReference>
<dbReference type="InterPro" id="IPR025193">
    <property type="entry name" value="DUF4114"/>
</dbReference>
<dbReference type="RefSeq" id="WP_124972666.1">
    <property type="nucleotide sequence ID" value="NZ_BDQK01000013.1"/>
</dbReference>
<comment type="caution">
    <text evidence="2">The sequence shown here is derived from an EMBL/GenBank/DDBJ whole genome shotgun (WGS) entry which is preliminary data.</text>
</comment>
<gene>
    <name evidence="2" type="ORF">AsFPU1_3039</name>
</gene>
<evidence type="ECO:0000313" key="3">
    <source>
        <dbReference type="Proteomes" id="UP000287247"/>
    </source>
</evidence>
<dbReference type="OrthoDB" id="6362115at2"/>
<sequence length="278" mass="30037">MNGLFKKIGLVSLVSTSLIVIGAESSWAAIVNNRPLGANDFNSSSLQTIMNGINSGINVKTDQSSVALWNVTKSKNSAATMIIELAGLARVNTFGLYDPTNKSLIQIFEGDDVGNATRKESATIAFTRVKNQYIVTITEVQKNKNDDKDGLVTTGTLNSNFFGFYLMNPQGIFYTEDSANQNGKPQTIVFDGNGNTLNLKGAEINDTTFDKGDDFILAFEDIPFDRSDKDFNDMVLKVGGIGAVTPEDTQTIPEPLTILGTFGAAGFGAFFKRKLAKK</sequence>
<dbReference type="AlphaFoldDB" id="A0A401IKH3"/>
<dbReference type="Proteomes" id="UP000287247">
    <property type="component" value="Unassembled WGS sequence"/>
</dbReference>
<feature type="domain" description="DUF4114" evidence="1">
    <location>
        <begin position="123"/>
        <end position="238"/>
    </location>
</feature>
<evidence type="ECO:0000313" key="2">
    <source>
        <dbReference type="EMBL" id="GBF81621.1"/>
    </source>
</evidence>
<organism evidence="2 3">
    <name type="scientific">Aphanothece sacrum FPU1</name>
    <dbReference type="NCBI Taxonomy" id="1920663"/>
    <lineage>
        <taxon>Bacteria</taxon>
        <taxon>Bacillati</taxon>
        <taxon>Cyanobacteriota</taxon>
        <taxon>Cyanophyceae</taxon>
        <taxon>Oscillatoriophycideae</taxon>
        <taxon>Chroococcales</taxon>
        <taxon>Aphanothecaceae</taxon>
        <taxon>Aphanothece</taxon>
    </lineage>
</organism>
<accession>A0A401IKH3</accession>
<keyword evidence="3" id="KW-1185">Reference proteome</keyword>
<name>A0A401IKH3_APHSA</name>
<dbReference type="EMBL" id="BDQK01000013">
    <property type="protein sequence ID" value="GBF81621.1"/>
    <property type="molecule type" value="Genomic_DNA"/>
</dbReference>
<evidence type="ECO:0000259" key="1">
    <source>
        <dbReference type="Pfam" id="PF13448"/>
    </source>
</evidence>